<keyword evidence="5" id="KW-0032">Aminotransferase</keyword>
<protein>
    <submittedName>
        <fullName evidence="5">Aminotransferase class V-fold PLP-dependent enzyme</fullName>
    </submittedName>
</protein>
<sequence length="348" mass="38928">MHTTQSAKYSFKNDYSEGAHPRILEALLRSNTLQEPGYGLDKHSTNARNLIRERVGDQSAEVYFLSGGTQVNLTVISSLLKGYQSVISADTGHICTNETGAIEATGFKIHGIKTPEGKLRPEDIGPVLDTHTNIPHQIQPKLVYISNSTELGTHYSKEELYNLYTFCKAKGLILFMDGARLGHGLMATAGTLTLKDIYQYTDVFYLGGTKNGALLGEAVVFSSIELAEGFAFYMKQRGGLLAKGRILGIQFEELLGDNLYFELAQYANAMAQRIGDAFVKKGFRMLVVTRTNQIFPILSCSQIELLEKHYDFYRWQKIDENHYAIRLITSWATPVLVVDELIEKIHTL</sequence>
<evidence type="ECO:0000256" key="3">
    <source>
        <dbReference type="ARBA" id="ARBA00022898"/>
    </source>
</evidence>
<name>A0A930YU90_9FLAO</name>
<dbReference type="PANTHER" id="PTHR48097:SF5">
    <property type="entry name" value="LOW SPECIFICITY L-THREONINE ALDOLASE"/>
    <property type="match status" value="1"/>
</dbReference>
<dbReference type="InterPro" id="IPR001597">
    <property type="entry name" value="ArAA_b-elim_lyase/Thr_aldolase"/>
</dbReference>
<dbReference type="Gene3D" id="3.90.1150.10">
    <property type="entry name" value="Aspartate Aminotransferase, domain 1"/>
    <property type="match status" value="1"/>
</dbReference>
<evidence type="ECO:0000256" key="1">
    <source>
        <dbReference type="ARBA" id="ARBA00001933"/>
    </source>
</evidence>
<dbReference type="GO" id="GO:0016829">
    <property type="term" value="F:lyase activity"/>
    <property type="evidence" value="ECO:0007669"/>
    <property type="project" value="InterPro"/>
</dbReference>
<reference evidence="5" key="1">
    <citation type="submission" date="2020-11" db="EMBL/GenBank/DDBJ databases">
        <title>Genome seq and assembly of Planobacterium sp.</title>
        <authorList>
            <person name="Chhetri G."/>
        </authorList>
    </citation>
    <scope>NUCLEOTIDE SEQUENCE</scope>
    <source>
        <strain evidence="5">GCR5</strain>
    </source>
</reference>
<gene>
    <name evidence="5" type="ORF">IC612_01520</name>
</gene>
<dbReference type="Pfam" id="PF01212">
    <property type="entry name" value="Beta_elim_lyase"/>
    <property type="match status" value="1"/>
</dbReference>
<keyword evidence="6" id="KW-1185">Reference proteome</keyword>
<comment type="caution">
    <text evidence="5">The sequence shown here is derived from an EMBL/GenBank/DDBJ whole genome shotgun (WGS) entry which is preliminary data.</text>
</comment>
<dbReference type="InterPro" id="IPR015422">
    <property type="entry name" value="PyrdxlP-dep_Trfase_small"/>
</dbReference>
<dbReference type="RefSeq" id="WP_194738396.1">
    <property type="nucleotide sequence ID" value="NZ_JADKYY010000001.1"/>
</dbReference>
<comment type="cofactor">
    <cofactor evidence="1">
        <name>pyridoxal 5'-phosphate</name>
        <dbReference type="ChEBI" id="CHEBI:597326"/>
    </cofactor>
</comment>
<evidence type="ECO:0000313" key="5">
    <source>
        <dbReference type="EMBL" id="MBF5026474.1"/>
    </source>
</evidence>
<keyword evidence="5" id="KW-0808">Transferase</keyword>
<dbReference type="InterPro" id="IPR015421">
    <property type="entry name" value="PyrdxlP-dep_Trfase_major"/>
</dbReference>
<proteinExistence type="inferred from homology"/>
<dbReference type="Proteomes" id="UP000694480">
    <property type="component" value="Unassembled WGS sequence"/>
</dbReference>
<dbReference type="PANTHER" id="PTHR48097">
    <property type="entry name" value="L-THREONINE ALDOLASE-RELATED"/>
    <property type="match status" value="1"/>
</dbReference>
<evidence type="ECO:0000313" key="6">
    <source>
        <dbReference type="Proteomes" id="UP000694480"/>
    </source>
</evidence>
<dbReference type="InterPro" id="IPR015424">
    <property type="entry name" value="PyrdxlP-dep_Trfase"/>
</dbReference>
<dbReference type="EMBL" id="JADKYY010000001">
    <property type="protein sequence ID" value="MBF5026474.1"/>
    <property type="molecule type" value="Genomic_DNA"/>
</dbReference>
<evidence type="ECO:0000259" key="4">
    <source>
        <dbReference type="Pfam" id="PF01212"/>
    </source>
</evidence>
<dbReference type="GO" id="GO:0006520">
    <property type="term" value="P:amino acid metabolic process"/>
    <property type="evidence" value="ECO:0007669"/>
    <property type="project" value="InterPro"/>
</dbReference>
<feature type="domain" description="Aromatic amino acid beta-eliminating lyase/threonine aldolase" evidence="4">
    <location>
        <begin position="37"/>
        <end position="295"/>
    </location>
</feature>
<comment type="similarity">
    <text evidence="2">Belongs to the threonine aldolase family.</text>
</comment>
<dbReference type="AlphaFoldDB" id="A0A930YU90"/>
<organism evidence="5 6">
    <name type="scientific">Planobacterium oryzisoli</name>
    <dbReference type="NCBI Taxonomy" id="2771435"/>
    <lineage>
        <taxon>Bacteria</taxon>
        <taxon>Pseudomonadati</taxon>
        <taxon>Bacteroidota</taxon>
        <taxon>Flavobacteriia</taxon>
        <taxon>Flavobacteriales</taxon>
        <taxon>Weeksellaceae</taxon>
        <taxon>Chryseobacterium group</taxon>
        <taxon>Chryseobacterium</taxon>
    </lineage>
</organism>
<dbReference type="GO" id="GO:0008483">
    <property type="term" value="F:transaminase activity"/>
    <property type="evidence" value="ECO:0007669"/>
    <property type="project" value="UniProtKB-KW"/>
</dbReference>
<evidence type="ECO:0000256" key="2">
    <source>
        <dbReference type="ARBA" id="ARBA00006966"/>
    </source>
</evidence>
<dbReference type="Gene3D" id="3.40.640.10">
    <property type="entry name" value="Type I PLP-dependent aspartate aminotransferase-like (Major domain)"/>
    <property type="match status" value="1"/>
</dbReference>
<keyword evidence="3" id="KW-0663">Pyridoxal phosphate</keyword>
<dbReference type="SUPFAM" id="SSF53383">
    <property type="entry name" value="PLP-dependent transferases"/>
    <property type="match status" value="1"/>
</dbReference>
<accession>A0A930YU90</accession>